<accession>A0A0F9G0P7</accession>
<evidence type="ECO:0000313" key="1">
    <source>
        <dbReference type="EMBL" id="KKL84076.1"/>
    </source>
</evidence>
<reference evidence="1" key="1">
    <citation type="journal article" date="2015" name="Nature">
        <title>Complex archaea that bridge the gap between prokaryotes and eukaryotes.</title>
        <authorList>
            <person name="Spang A."/>
            <person name="Saw J.H."/>
            <person name="Jorgensen S.L."/>
            <person name="Zaremba-Niedzwiedzka K."/>
            <person name="Martijn J."/>
            <person name="Lind A.E."/>
            <person name="van Eijk R."/>
            <person name="Schleper C."/>
            <person name="Guy L."/>
            <person name="Ettema T.J."/>
        </authorList>
    </citation>
    <scope>NUCLEOTIDE SEQUENCE</scope>
</reference>
<gene>
    <name evidence="1" type="ORF">LCGC14_1968360</name>
</gene>
<organism evidence="1">
    <name type="scientific">marine sediment metagenome</name>
    <dbReference type="NCBI Taxonomy" id="412755"/>
    <lineage>
        <taxon>unclassified sequences</taxon>
        <taxon>metagenomes</taxon>
        <taxon>ecological metagenomes</taxon>
    </lineage>
</organism>
<dbReference type="EMBL" id="LAZR01021802">
    <property type="protein sequence ID" value="KKL84076.1"/>
    <property type="molecule type" value="Genomic_DNA"/>
</dbReference>
<name>A0A0F9G0P7_9ZZZZ</name>
<proteinExistence type="predicted"/>
<comment type="caution">
    <text evidence="1">The sequence shown here is derived from an EMBL/GenBank/DDBJ whole genome shotgun (WGS) entry which is preliminary data.</text>
</comment>
<sequence length="72" mass="8410">MTDQAERVLTWQKIADIENFVLPLDKSKWESVLGLCTSHRTLHKRHRLLLRRVKELEARVTLAEALSTEEAQ</sequence>
<dbReference type="AlphaFoldDB" id="A0A0F9G0P7"/>
<protein>
    <submittedName>
        <fullName evidence="1">Uncharacterized protein</fullName>
    </submittedName>
</protein>